<gene>
    <name evidence="1" type="ORF">BV22DRAFT_1066170</name>
</gene>
<evidence type="ECO:0000313" key="2">
    <source>
        <dbReference type="Proteomes" id="UP000790709"/>
    </source>
</evidence>
<name>A0ACB8BIZ9_9AGAM</name>
<evidence type="ECO:0000313" key="1">
    <source>
        <dbReference type="EMBL" id="KAH7924793.1"/>
    </source>
</evidence>
<protein>
    <submittedName>
        <fullName evidence="1">UMP-CMP kinase</fullName>
    </submittedName>
</protein>
<dbReference type="Proteomes" id="UP000790709">
    <property type="component" value="Unassembled WGS sequence"/>
</dbReference>
<organism evidence="1 2">
    <name type="scientific">Leucogyrophana mollusca</name>
    <dbReference type="NCBI Taxonomy" id="85980"/>
    <lineage>
        <taxon>Eukaryota</taxon>
        <taxon>Fungi</taxon>
        <taxon>Dikarya</taxon>
        <taxon>Basidiomycota</taxon>
        <taxon>Agaricomycotina</taxon>
        <taxon>Agaricomycetes</taxon>
        <taxon>Agaricomycetidae</taxon>
        <taxon>Boletales</taxon>
        <taxon>Boletales incertae sedis</taxon>
        <taxon>Leucogyrophana</taxon>
    </lineage>
</organism>
<comment type="caution">
    <text evidence="1">The sequence shown here is derived from an EMBL/GenBank/DDBJ whole genome shotgun (WGS) entry which is preliminary data.</text>
</comment>
<sequence>MPTAVSPVFDSTKVTVIYVLGGPGAGKGTQCSKLVEAYSLCHLSVGDLLREEQNRDGTPYGELIRTCFREGTIVPMEVTLKLLQNAMSAEMKIRSGNGWTDGRGRFLIDGFPRTMDRALKFDEEVCLPSMVIFFTTTEEVMLQRLLERAKISGREDDNMESIMKRFHTHGNQTMPVIQHYRSCGEVTEIDSTASVEEVYREASAAVSKLLHTPVA</sequence>
<keyword evidence="1" id="KW-0418">Kinase</keyword>
<keyword evidence="2" id="KW-1185">Reference proteome</keyword>
<dbReference type="EMBL" id="MU266416">
    <property type="protein sequence ID" value="KAH7924793.1"/>
    <property type="molecule type" value="Genomic_DNA"/>
</dbReference>
<proteinExistence type="predicted"/>
<keyword evidence="1" id="KW-0808">Transferase</keyword>
<accession>A0ACB8BIZ9</accession>
<reference evidence="1" key="1">
    <citation type="journal article" date="2021" name="New Phytol.">
        <title>Evolutionary innovations through gain and loss of genes in the ectomycorrhizal Boletales.</title>
        <authorList>
            <person name="Wu G."/>
            <person name="Miyauchi S."/>
            <person name="Morin E."/>
            <person name="Kuo A."/>
            <person name="Drula E."/>
            <person name="Varga T."/>
            <person name="Kohler A."/>
            <person name="Feng B."/>
            <person name="Cao Y."/>
            <person name="Lipzen A."/>
            <person name="Daum C."/>
            <person name="Hundley H."/>
            <person name="Pangilinan J."/>
            <person name="Johnson J."/>
            <person name="Barry K."/>
            <person name="LaButti K."/>
            <person name="Ng V."/>
            <person name="Ahrendt S."/>
            <person name="Min B."/>
            <person name="Choi I.G."/>
            <person name="Park H."/>
            <person name="Plett J.M."/>
            <person name="Magnuson J."/>
            <person name="Spatafora J.W."/>
            <person name="Nagy L.G."/>
            <person name="Henrissat B."/>
            <person name="Grigoriev I.V."/>
            <person name="Yang Z.L."/>
            <person name="Xu J."/>
            <person name="Martin F.M."/>
        </authorList>
    </citation>
    <scope>NUCLEOTIDE SEQUENCE</scope>
    <source>
        <strain evidence="1">KUC20120723A-06</strain>
    </source>
</reference>